<accession>A0AAD4S342</accession>
<dbReference type="Proteomes" id="UP001202328">
    <property type="component" value="Unassembled WGS sequence"/>
</dbReference>
<reference evidence="1" key="1">
    <citation type="submission" date="2022-04" db="EMBL/GenBank/DDBJ databases">
        <title>A functionally conserved STORR gene fusion in Papaver species that diverged 16.8 million years ago.</title>
        <authorList>
            <person name="Catania T."/>
        </authorList>
    </citation>
    <scope>NUCLEOTIDE SEQUENCE</scope>
    <source>
        <strain evidence="1">S-188037</strain>
    </source>
</reference>
<name>A0AAD4S342_9MAGN</name>
<keyword evidence="2" id="KW-1185">Reference proteome</keyword>
<evidence type="ECO:0000313" key="2">
    <source>
        <dbReference type="Proteomes" id="UP001202328"/>
    </source>
</evidence>
<dbReference type="AlphaFoldDB" id="A0AAD4S342"/>
<evidence type="ECO:0000313" key="1">
    <source>
        <dbReference type="EMBL" id="KAI3857204.1"/>
    </source>
</evidence>
<comment type="caution">
    <text evidence="1">The sequence shown here is derived from an EMBL/GenBank/DDBJ whole genome shotgun (WGS) entry which is preliminary data.</text>
</comment>
<sequence length="112" mass="12753">MRADVFVFPLVYSKESHLYGKAMDYLSIHSPGIDSLIFNTWSSYLALVSVSHRCDFCTKQGYNLQPCRITEQDLEMYMMKENEEPLVVVNGCFEERVFGEDNYIAGGGGCMN</sequence>
<gene>
    <name evidence="1" type="ORF">MKW98_010618</name>
</gene>
<dbReference type="EMBL" id="JAJJMB010014886">
    <property type="protein sequence ID" value="KAI3857204.1"/>
    <property type="molecule type" value="Genomic_DNA"/>
</dbReference>
<protein>
    <submittedName>
        <fullName evidence="1">Uncharacterized protein</fullName>
    </submittedName>
</protein>
<organism evidence="1 2">
    <name type="scientific">Papaver atlanticum</name>
    <dbReference type="NCBI Taxonomy" id="357466"/>
    <lineage>
        <taxon>Eukaryota</taxon>
        <taxon>Viridiplantae</taxon>
        <taxon>Streptophyta</taxon>
        <taxon>Embryophyta</taxon>
        <taxon>Tracheophyta</taxon>
        <taxon>Spermatophyta</taxon>
        <taxon>Magnoliopsida</taxon>
        <taxon>Ranunculales</taxon>
        <taxon>Papaveraceae</taxon>
        <taxon>Papaveroideae</taxon>
        <taxon>Papaver</taxon>
    </lineage>
</organism>
<proteinExistence type="predicted"/>